<reference evidence="1 2" key="1">
    <citation type="journal article" date="2022" name="Front. Cell. Infect. Microbiol.">
        <title>The Genomes of Two Strains of Taenia crassiceps the Animal Model for the Study of Human Cysticercosis.</title>
        <authorList>
            <person name="Bobes R.J."/>
            <person name="Estrada K."/>
            <person name="Rios-Valencia D.G."/>
            <person name="Calderon-Gallegos A."/>
            <person name="de la Torre P."/>
            <person name="Carrero J.C."/>
            <person name="Sanchez-Flores A."/>
            <person name="Laclette J.P."/>
        </authorList>
    </citation>
    <scope>NUCLEOTIDE SEQUENCE [LARGE SCALE GENOMIC DNA]</scope>
    <source>
        <strain evidence="1">WFUcys</strain>
    </source>
</reference>
<gene>
    <name evidence="1" type="ORF">TcWFU_006627</name>
</gene>
<dbReference type="EMBL" id="JAKROA010000009">
    <property type="protein sequence ID" value="KAL5105244.1"/>
    <property type="molecule type" value="Genomic_DNA"/>
</dbReference>
<dbReference type="Proteomes" id="UP001651158">
    <property type="component" value="Unassembled WGS sequence"/>
</dbReference>
<name>A0ABR4Q6J5_9CEST</name>
<organism evidence="1 2">
    <name type="scientific">Taenia crassiceps</name>
    <dbReference type="NCBI Taxonomy" id="6207"/>
    <lineage>
        <taxon>Eukaryota</taxon>
        <taxon>Metazoa</taxon>
        <taxon>Spiralia</taxon>
        <taxon>Lophotrochozoa</taxon>
        <taxon>Platyhelminthes</taxon>
        <taxon>Cestoda</taxon>
        <taxon>Eucestoda</taxon>
        <taxon>Cyclophyllidea</taxon>
        <taxon>Taeniidae</taxon>
        <taxon>Taenia</taxon>
    </lineage>
</organism>
<proteinExistence type="predicted"/>
<protein>
    <submittedName>
        <fullName evidence="1">Uncharacterized protein</fullName>
    </submittedName>
</protein>
<evidence type="ECO:0000313" key="2">
    <source>
        <dbReference type="Proteomes" id="UP001651158"/>
    </source>
</evidence>
<evidence type="ECO:0000313" key="1">
    <source>
        <dbReference type="EMBL" id="KAL5105244.1"/>
    </source>
</evidence>
<sequence>MFCGVKSDSVVSAFDKSEGKRCILKRIAHSKPEAYATYGKYLLNIPSTGPRCPQYPVEEWSGKSFGSVKVL</sequence>
<comment type="caution">
    <text evidence="1">The sequence shown here is derived from an EMBL/GenBank/DDBJ whole genome shotgun (WGS) entry which is preliminary data.</text>
</comment>
<accession>A0ABR4Q6J5</accession>
<keyword evidence="2" id="KW-1185">Reference proteome</keyword>